<protein>
    <submittedName>
        <fullName evidence="1">Uncharacterized protein</fullName>
    </submittedName>
</protein>
<organism evidence="1 2">
    <name type="scientific">Trichinella pseudospiralis</name>
    <name type="common">Parasitic roundworm</name>
    <dbReference type="NCBI Taxonomy" id="6337"/>
    <lineage>
        <taxon>Eukaryota</taxon>
        <taxon>Metazoa</taxon>
        <taxon>Ecdysozoa</taxon>
        <taxon>Nematoda</taxon>
        <taxon>Enoplea</taxon>
        <taxon>Dorylaimia</taxon>
        <taxon>Trichinellida</taxon>
        <taxon>Trichinellidae</taxon>
        <taxon>Trichinella</taxon>
    </lineage>
</organism>
<proteinExistence type="predicted"/>
<accession>A0A0V1C390</accession>
<dbReference type="EMBL" id="JYDR01004683">
    <property type="protein sequence ID" value="KRY43770.1"/>
    <property type="molecule type" value="Genomic_DNA"/>
</dbReference>
<comment type="caution">
    <text evidence="1">The sequence shown here is derived from an EMBL/GenBank/DDBJ whole genome shotgun (WGS) entry which is preliminary data.</text>
</comment>
<dbReference type="Proteomes" id="UP000054632">
    <property type="component" value="Unassembled WGS sequence"/>
</dbReference>
<reference evidence="1 2" key="1">
    <citation type="submission" date="2015-01" db="EMBL/GenBank/DDBJ databases">
        <title>Evolution of Trichinella species and genotypes.</title>
        <authorList>
            <person name="Korhonen P.K."/>
            <person name="Edoardo P."/>
            <person name="Giuseppe L.R."/>
            <person name="Gasser R.B."/>
        </authorList>
    </citation>
    <scope>NUCLEOTIDE SEQUENCE [LARGE SCALE GENOMIC DNA]</scope>
    <source>
        <strain evidence="1">ISS13</strain>
    </source>
</reference>
<sequence>MFGNKFLRWDFKVHIRSWSLLTSIRLRKLCRPNGP</sequence>
<name>A0A0V1C390_TRIPS</name>
<evidence type="ECO:0000313" key="1">
    <source>
        <dbReference type="EMBL" id="KRY43770.1"/>
    </source>
</evidence>
<dbReference type="AlphaFoldDB" id="A0A0V1C390"/>
<evidence type="ECO:0000313" key="2">
    <source>
        <dbReference type="Proteomes" id="UP000054632"/>
    </source>
</evidence>
<gene>
    <name evidence="1" type="ORF">T4A_2693</name>
</gene>